<dbReference type="GO" id="GO:0003723">
    <property type="term" value="F:RNA binding"/>
    <property type="evidence" value="ECO:0007669"/>
    <property type="project" value="UniProtKB-UniRule"/>
</dbReference>
<evidence type="ECO:0000256" key="5">
    <source>
        <dbReference type="ARBA" id="ARBA00022737"/>
    </source>
</evidence>
<proteinExistence type="inferred from homology"/>
<dbReference type="SMART" id="SM00535">
    <property type="entry name" value="RIBOc"/>
    <property type="match status" value="2"/>
</dbReference>
<evidence type="ECO:0000256" key="3">
    <source>
        <dbReference type="ARBA" id="ARBA00022721"/>
    </source>
</evidence>
<dbReference type="Gene3D" id="1.10.1520.10">
    <property type="entry name" value="Ribonuclease III domain"/>
    <property type="match status" value="2"/>
</dbReference>
<reference evidence="20 21" key="1">
    <citation type="submission" date="2018-07" db="EMBL/GenBank/DDBJ databases">
        <title>The genomes of Aspergillus section Nigri reveals drivers in fungal speciation.</title>
        <authorList>
            <consortium name="DOE Joint Genome Institute"/>
            <person name="Vesth T.C."/>
            <person name="Nybo J."/>
            <person name="Theobald S."/>
            <person name="Brandl J."/>
            <person name="Frisvad J.C."/>
            <person name="Nielsen K.F."/>
            <person name="Lyhne E.K."/>
            <person name="Kogle M.E."/>
            <person name="Kuo A."/>
            <person name="Riley R."/>
            <person name="Clum A."/>
            <person name="Nolan M."/>
            <person name="Lipzen A."/>
            <person name="Salamov A."/>
            <person name="Henrissat B."/>
            <person name="Wiebenga A."/>
            <person name="De vries R.P."/>
            <person name="Grigoriev I.V."/>
            <person name="Mortensen U.H."/>
            <person name="Andersen M.R."/>
            <person name="Baker S.E."/>
        </authorList>
    </citation>
    <scope>NUCLEOTIDE SEQUENCE [LARGE SCALE GENOMIC DNA]</scope>
    <source>
        <strain evidence="20 21">CBS 139.54b</strain>
    </source>
</reference>
<comment type="cofactor">
    <cofactor evidence="1">
        <name>Mn(2+)</name>
        <dbReference type="ChEBI" id="CHEBI:29035"/>
    </cofactor>
</comment>
<feature type="domain" description="RNase III" evidence="16">
    <location>
        <begin position="1025"/>
        <end position="1208"/>
    </location>
</feature>
<keyword evidence="21" id="KW-1185">Reference proteome</keyword>
<dbReference type="PROSITE" id="PS51327">
    <property type="entry name" value="DICER_DSRBF"/>
    <property type="match status" value="1"/>
</dbReference>
<keyword evidence="11 15" id="KW-0694">RNA-binding</keyword>
<keyword evidence="4" id="KW-0479">Metal-binding</keyword>
<dbReference type="InterPro" id="IPR011545">
    <property type="entry name" value="DEAD/DEAH_box_helicase_dom"/>
</dbReference>
<accession>A0A3F3PIX9</accession>
<sequence length="1367" mass="152844">MRIMAELQRCALDKIVWFLAPTVALSIQQKEVIASHIPAMNIKLLIGDDGVDRWSEQRIWDDALHGVRIVVSTHAVLAEALAHKFVVMAKLGLIVFDEAHHCVKNHPANLIMKDFYHPTKNEQGPESVPRILGLTASPIMRTKLHDMSQIERNLSAVCRTPRAQRQDLMKYVHPPQLILLRYAAPDDSNRAWPSPFLEAISQAHSRAQSHLELSDHSVVREVQDELEKFKAKAIGIGNLLGTWAADCFIAESVKRLVGRAGMTDSLWADPAKAHLAEIVRPILQLAPAIPGSSSTVSEKVCGLLAFLKEEHHEHFSGIIFVRERATAYVLAAVIRCHPLTHGLFQCASCVGSSNNRNRKSGICDLLGPGADDVLQQFRQGQMNLIVGTDVLEEGIDMTACHLVVCFDQPNNLKSFIQRRGRARQQQSKFVIMIADNDMTKGIERWQEVEDEMVRLYRDHKRKLEEIAALENIPENVVLCMRLQNGALLTADSAVSHLYHFCSTLNLEPHADLRPSFNFEQNEAGHVRATVTLPSGVDQSLRVATGAKWWLTERAARKDAAFHAYVALHRAKLVNDHFLPLTPERLWRDAAGDQPALTSKIALEAIFDPWKQLAVPTGHKLHRSRVRISQNGKDRPELGMILTTSVQFPATEPLELFWDSGTNFVVSLQSLESFSISPAELQLMRETTSVLLSSTRTKVPGNDAVDALNVLVSPDIPLDELETWLVENRGWRNCLDWYRDDSSSQPQGLVRCELLYNKPHNFIGWIQLDDDSEPLVCCEPFRRRRNLLLKSTLCQRLSDRGNPDCGKSRAKQVPASLCTVDLLPWELSRASLLFSALMQLQQRLLIAAHLRNSVLGHLPCISLGVLADAITAPSAQWTSNYQRLEYLGDGVLKFAVCIQLFHDHPLWHEGYLSQRKSQIVSNASLAHAALKAGLGPFLLTEPMTSRKWTAPRVSDQPCPPAGNRVVSGKALADTLEALVGAAYVDGGMQLAWAMIHVFIPEVADRMPSLAPQRPSQRDFNMGPDLEEKVDRLIGYQFLDRSLVWEALTHPSWQRDLSTGSYQKLEFLGDAILDMIITDALYKHRPPLTEDEMTKAKAAVTNAHFLAFQCMEFGLQNNQTRIRESQSGEFIRETQEGVLELWRFMRHDNPDVSAVQKLCLERYQKLREPICACLATGNTYPWVSLAQLGAEKFYSDITESIIGALFIDSCGSIEQCEAFLTRIKILPYLSRILREEVMVEQPRSVLGRLAKSSRAEYNITRNASKASLYDVSVVLNDEVLHRVEGCLSQEECVVTGADLAIATLRDRISFEVVVGDADAADKAAGFETMTSTVVRALALEVGEVIEVENEAGAKRYSGERFWTRAVVTG</sequence>
<dbReference type="GO" id="GO:0046872">
    <property type="term" value="F:metal ion binding"/>
    <property type="evidence" value="ECO:0007669"/>
    <property type="project" value="UniProtKB-KW"/>
</dbReference>
<evidence type="ECO:0000259" key="17">
    <source>
        <dbReference type="PROSITE" id="PS51192"/>
    </source>
</evidence>
<dbReference type="InterPro" id="IPR038248">
    <property type="entry name" value="Dicer_dimer_sf"/>
</dbReference>
<evidence type="ECO:0000256" key="11">
    <source>
        <dbReference type="ARBA" id="ARBA00022884"/>
    </source>
</evidence>
<evidence type="ECO:0000259" key="16">
    <source>
        <dbReference type="PROSITE" id="PS50142"/>
    </source>
</evidence>
<dbReference type="Pfam" id="PF00636">
    <property type="entry name" value="Ribonuclease_3"/>
    <property type="match status" value="2"/>
</dbReference>
<evidence type="ECO:0000256" key="15">
    <source>
        <dbReference type="PROSITE-ProRule" id="PRU00657"/>
    </source>
</evidence>
<keyword evidence="5" id="KW-0677">Repeat</keyword>
<keyword evidence="7" id="KW-0378">Hydrolase</keyword>
<dbReference type="Pfam" id="PF00271">
    <property type="entry name" value="Helicase_C"/>
    <property type="match status" value="1"/>
</dbReference>
<dbReference type="InterPro" id="IPR001650">
    <property type="entry name" value="Helicase_C-like"/>
</dbReference>
<evidence type="ECO:0000313" key="20">
    <source>
        <dbReference type="EMBL" id="RDH26914.1"/>
    </source>
</evidence>
<dbReference type="Gene3D" id="3.30.160.380">
    <property type="entry name" value="Dicer dimerisation domain"/>
    <property type="match status" value="1"/>
</dbReference>
<keyword evidence="3" id="KW-0930">Antiviral protein</keyword>
<feature type="domain" description="RNase III" evidence="16">
    <location>
        <begin position="836"/>
        <end position="986"/>
    </location>
</feature>
<comment type="cofactor">
    <cofactor evidence="2">
        <name>Mg(2+)</name>
        <dbReference type="ChEBI" id="CHEBI:18420"/>
    </cofactor>
</comment>
<dbReference type="PROSITE" id="PS51194">
    <property type="entry name" value="HELICASE_CTER"/>
    <property type="match status" value="1"/>
</dbReference>
<dbReference type="Proteomes" id="UP000253729">
    <property type="component" value="Unassembled WGS sequence"/>
</dbReference>
<dbReference type="GO" id="GO:0005524">
    <property type="term" value="F:ATP binding"/>
    <property type="evidence" value="ECO:0007669"/>
    <property type="project" value="UniProtKB-KW"/>
</dbReference>
<evidence type="ECO:0000256" key="7">
    <source>
        <dbReference type="ARBA" id="ARBA00022801"/>
    </source>
</evidence>
<dbReference type="RefSeq" id="XP_026619936.1">
    <property type="nucleotide sequence ID" value="XM_026774953.1"/>
</dbReference>
<feature type="domain" description="Dicer dsRNA-binding fold" evidence="19">
    <location>
        <begin position="493"/>
        <end position="587"/>
    </location>
</feature>
<dbReference type="InterPro" id="IPR005034">
    <property type="entry name" value="Dicer_dimerisation"/>
</dbReference>
<dbReference type="SMART" id="SM00490">
    <property type="entry name" value="HELICc"/>
    <property type="match status" value="1"/>
</dbReference>
<dbReference type="GO" id="GO:0004525">
    <property type="term" value="F:ribonuclease III activity"/>
    <property type="evidence" value="ECO:0007669"/>
    <property type="project" value="InterPro"/>
</dbReference>
<keyword evidence="13" id="KW-0464">Manganese</keyword>
<dbReference type="GO" id="GO:0004386">
    <property type="term" value="F:helicase activity"/>
    <property type="evidence" value="ECO:0007669"/>
    <property type="project" value="UniProtKB-KW"/>
</dbReference>
<evidence type="ECO:0000256" key="12">
    <source>
        <dbReference type="ARBA" id="ARBA00023118"/>
    </source>
</evidence>
<feature type="domain" description="Helicase ATP-binding" evidence="17">
    <location>
        <begin position="1"/>
        <end position="156"/>
    </location>
</feature>
<dbReference type="GO" id="GO:0005634">
    <property type="term" value="C:nucleus"/>
    <property type="evidence" value="ECO:0007669"/>
    <property type="project" value="TreeGrafter"/>
</dbReference>
<dbReference type="GeneID" id="38143309"/>
<evidence type="ECO:0000256" key="14">
    <source>
        <dbReference type="ARBA" id="ARBA00025403"/>
    </source>
</evidence>
<evidence type="ECO:0000256" key="10">
    <source>
        <dbReference type="ARBA" id="ARBA00022842"/>
    </source>
</evidence>
<dbReference type="EMBL" id="KZ852109">
    <property type="protein sequence ID" value="RDH26914.1"/>
    <property type="molecule type" value="Genomic_DNA"/>
</dbReference>
<keyword evidence="10" id="KW-0460">Magnesium</keyword>
<dbReference type="GO" id="GO:0051607">
    <property type="term" value="P:defense response to virus"/>
    <property type="evidence" value="ECO:0007669"/>
    <property type="project" value="UniProtKB-KW"/>
</dbReference>
<keyword evidence="12" id="KW-0051">Antiviral defense</keyword>
<comment type="function">
    <text evidence="14">Dicer-like endonuclease involved in cleaving double-stranded RNA in the RNA interference (RNAi) pathway. Produces 21 to 25 bp dsRNAs (siRNAs) which target the selective destruction of homologous RNAs leading to sequence-specific suppression of gene expression, called post-transcriptional gene silencing (PTGS). Part of a broad host defense response against viral infection and transposons.</text>
</comment>
<keyword evidence="9" id="KW-0067">ATP-binding</keyword>
<dbReference type="InterPro" id="IPR036389">
    <property type="entry name" value="RNase_III_sf"/>
</dbReference>
<evidence type="ECO:0000259" key="18">
    <source>
        <dbReference type="PROSITE" id="PS51194"/>
    </source>
</evidence>
<evidence type="ECO:0000256" key="13">
    <source>
        <dbReference type="ARBA" id="ARBA00023211"/>
    </source>
</evidence>
<dbReference type="GO" id="GO:0030422">
    <property type="term" value="P:siRNA processing"/>
    <property type="evidence" value="ECO:0007669"/>
    <property type="project" value="TreeGrafter"/>
</dbReference>
<dbReference type="SUPFAM" id="SSF52540">
    <property type="entry name" value="P-loop containing nucleoside triphosphate hydrolases"/>
    <property type="match status" value="1"/>
</dbReference>
<dbReference type="FunFam" id="1.10.1520.10:FF:000032">
    <property type="entry name" value="Dicer-like protein 2"/>
    <property type="match status" value="1"/>
</dbReference>
<dbReference type="STRING" id="1341132.A0A3F3PIX9"/>
<evidence type="ECO:0000313" key="21">
    <source>
        <dbReference type="Proteomes" id="UP000253729"/>
    </source>
</evidence>
<dbReference type="Pfam" id="PF00270">
    <property type="entry name" value="DEAD"/>
    <property type="match status" value="1"/>
</dbReference>
<name>A0A3F3PIX9_9EURO</name>
<organism evidence="20 21">
    <name type="scientific">Aspergillus welwitschiae</name>
    <dbReference type="NCBI Taxonomy" id="1341132"/>
    <lineage>
        <taxon>Eukaryota</taxon>
        <taxon>Fungi</taxon>
        <taxon>Dikarya</taxon>
        <taxon>Ascomycota</taxon>
        <taxon>Pezizomycotina</taxon>
        <taxon>Eurotiomycetes</taxon>
        <taxon>Eurotiomycetidae</taxon>
        <taxon>Eurotiales</taxon>
        <taxon>Aspergillaceae</taxon>
        <taxon>Aspergillus</taxon>
        <taxon>Aspergillus subgen. Circumdati</taxon>
    </lineage>
</organism>
<evidence type="ECO:0000259" key="19">
    <source>
        <dbReference type="PROSITE" id="PS51327"/>
    </source>
</evidence>
<dbReference type="InterPro" id="IPR000999">
    <property type="entry name" value="RNase_III_dom"/>
</dbReference>
<dbReference type="PROSITE" id="PS50142">
    <property type="entry name" value="RNASE_3_2"/>
    <property type="match status" value="2"/>
</dbReference>
<evidence type="ECO:0000256" key="4">
    <source>
        <dbReference type="ARBA" id="ARBA00022723"/>
    </source>
</evidence>
<dbReference type="CDD" id="cd00593">
    <property type="entry name" value="RIBOc"/>
    <property type="match status" value="2"/>
</dbReference>
<protein>
    <submittedName>
        <fullName evidence="20">ATP-dependent helicase dcl2</fullName>
    </submittedName>
</protein>
<evidence type="ECO:0000256" key="1">
    <source>
        <dbReference type="ARBA" id="ARBA00001936"/>
    </source>
</evidence>
<keyword evidence="8 20" id="KW-0347">Helicase</keyword>
<gene>
    <name evidence="20" type="ORF">BDQ94DRAFT_185692</name>
</gene>
<dbReference type="PROSITE" id="PS00517">
    <property type="entry name" value="RNASE_3_1"/>
    <property type="match status" value="2"/>
</dbReference>
<dbReference type="InterPro" id="IPR027417">
    <property type="entry name" value="P-loop_NTPase"/>
</dbReference>
<evidence type="ECO:0000256" key="6">
    <source>
        <dbReference type="ARBA" id="ARBA00022741"/>
    </source>
</evidence>
<evidence type="ECO:0000256" key="8">
    <source>
        <dbReference type="ARBA" id="ARBA00022806"/>
    </source>
</evidence>
<dbReference type="InterPro" id="IPR014001">
    <property type="entry name" value="Helicase_ATP-bd"/>
</dbReference>
<dbReference type="GO" id="GO:0050688">
    <property type="term" value="P:regulation of defense response to virus"/>
    <property type="evidence" value="ECO:0007669"/>
    <property type="project" value="UniProtKB-KW"/>
</dbReference>
<dbReference type="SUPFAM" id="SSF69065">
    <property type="entry name" value="RNase III domain-like"/>
    <property type="match status" value="2"/>
</dbReference>
<dbReference type="PANTHER" id="PTHR14950:SF37">
    <property type="entry name" value="ENDORIBONUCLEASE DICER"/>
    <property type="match status" value="1"/>
</dbReference>
<feature type="domain" description="Helicase C-terminal" evidence="18">
    <location>
        <begin position="299"/>
        <end position="464"/>
    </location>
</feature>
<dbReference type="GO" id="GO:0005737">
    <property type="term" value="C:cytoplasm"/>
    <property type="evidence" value="ECO:0007669"/>
    <property type="project" value="TreeGrafter"/>
</dbReference>
<comment type="similarity">
    <text evidence="15">Belongs to the helicase family. Dicer subfamily.</text>
</comment>
<keyword evidence="6" id="KW-0547">Nucleotide-binding</keyword>
<dbReference type="Gene3D" id="3.40.50.300">
    <property type="entry name" value="P-loop containing nucleotide triphosphate hydrolases"/>
    <property type="match status" value="2"/>
</dbReference>
<evidence type="ECO:0000256" key="2">
    <source>
        <dbReference type="ARBA" id="ARBA00001946"/>
    </source>
</evidence>
<dbReference type="PANTHER" id="PTHR14950">
    <property type="entry name" value="DICER-RELATED"/>
    <property type="match status" value="1"/>
</dbReference>
<dbReference type="PROSITE" id="PS51192">
    <property type="entry name" value="HELICASE_ATP_BIND_1"/>
    <property type="match status" value="1"/>
</dbReference>
<evidence type="ECO:0000256" key="9">
    <source>
        <dbReference type="ARBA" id="ARBA00022840"/>
    </source>
</evidence>
<dbReference type="Pfam" id="PF03368">
    <property type="entry name" value="Dicer_dimer"/>
    <property type="match status" value="1"/>
</dbReference>